<dbReference type="OrthoDB" id="3933088at2759"/>
<keyword evidence="3" id="KW-1185">Reference proteome</keyword>
<accession>A0A6G1ITY5</accession>
<feature type="region of interest" description="Disordered" evidence="1">
    <location>
        <begin position="251"/>
        <end position="327"/>
    </location>
</feature>
<feature type="compositionally biased region" description="Polar residues" evidence="1">
    <location>
        <begin position="342"/>
        <end position="354"/>
    </location>
</feature>
<feature type="compositionally biased region" description="Acidic residues" evidence="1">
    <location>
        <begin position="251"/>
        <end position="272"/>
    </location>
</feature>
<dbReference type="EMBL" id="MU005590">
    <property type="protein sequence ID" value="KAF2681706.1"/>
    <property type="molecule type" value="Genomic_DNA"/>
</dbReference>
<evidence type="ECO:0000313" key="2">
    <source>
        <dbReference type="EMBL" id="KAF2681706.1"/>
    </source>
</evidence>
<feature type="compositionally biased region" description="Basic residues" evidence="1">
    <location>
        <begin position="83"/>
        <end position="102"/>
    </location>
</feature>
<organism evidence="2 3">
    <name type="scientific">Lentithecium fluviatile CBS 122367</name>
    <dbReference type="NCBI Taxonomy" id="1168545"/>
    <lineage>
        <taxon>Eukaryota</taxon>
        <taxon>Fungi</taxon>
        <taxon>Dikarya</taxon>
        <taxon>Ascomycota</taxon>
        <taxon>Pezizomycotina</taxon>
        <taxon>Dothideomycetes</taxon>
        <taxon>Pleosporomycetidae</taxon>
        <taxon>Pleosporales</taxon>
        <taxon>Massarineae</taxon>
        <taxon>Lentitheciaceae</taxon>
        <taxon>Lentithecium</taxon>
    </lineage>
</organism>
<feature type="compositionally biased region" description="Polar residues" evidence="1">
    <location>
        <begin position="158"/>
        <end position="174"/>
    </location>
</feature>
<feature type="region of interest" description="Disordered" evidence="1">
    <location>
        <begin position="68"/>
        <end position="124"/>
    </location>
</feature>
<dbReference type="AlphaFoldDB" id="A0A6G1ITY5"/>
<name>A0A6G1ITY5_9PLEO</name>
<gene>
    <name evidence="2" type="ORF">K458DRAFT_420463</name>
</gene>
<feature type="region of interest" description="Disordered" evidence="1">
    <location>
        <begin position="155"/>
        <end position="182"/>
    </location>
</feature>
<evidence type="ECO:0000256" key="1">
    <source>
        <dbReference type="SAM" id="MobiDB-lite"/>
    </source>
</evidence>
<reference evidence="2" key="1">
    <citation type="journal article" date="2020" name="Stud. Mycol.">
        <title>101 Dothideomycetes genomes: a test case for predicting lifestyles and emergence of pathogens.</title>
        <authorList>
            <person name="Haridas S."/>
            <person name="Albert R."/>
            <person name="Binder M."/>
            <person name="Bloem J."/>
            <person name="Labutti K."/>
            <person name="Salamov A."/>
            <person name="Andreopoulos B."/>
            <person name="Baker S."/>
            <person name="Barry K."/>
            <person name="Bills G."/>
            <person name="Bluhm B."/>
            <person name="Cannon C."/>
            <person name="Castanera R."/>
            <person name="Culley D."/>
            <person name="Daum C."/>
            <person name="Ezra D."/>
            <person name="Gonzalez J."/>
            <person name="Henrissat B."/>
            <person name="Kuo A."/>
            <person name="Liang C."/>
            <person name="Lipzen A."/>
            <person name="Lutzoni F."/>
            <person name="Magnuson J."/>
            <person name="Mondo S."/>
            <person name="Nolan M."/>
            <person name="Ohm R."/>
            <person name="Pangilinan J."/>
            <person name="Park H.-J."/>
            <person name="Ramirez L."/>
            <person name="Alfaro M."/>
            <person name="Sun H."/>
            <person name="Tritt A."/>
            <person name="Yoshinaga Y."/>
            <person name="Zwiers L.-H."/>
            <person name="Turgeon B."/>
            <person name="Goodwin S."/>
            <person name="Spatafora J."/>
            <person name="Crous P."/>
            <person name="Grigoriev I."/>
        </authorList>
    </citation>
    <scope>NUCLEOTIDE SEQUENCE</scope>
    <source>
        <strain evidence="2">CBS 122367</strain>
    </source>
</reference>
<protein>
    <submittedName>
        <fullName evidence="2">Uncharacterized protein</fullName>
    </submittedName>
</protein>
<proteinExistence type="predicted"/>
<evidence type="ECO:0000313" key="3">
    <source>
        <dbReference type="Proteomes" id="UP000799291"/>
    </source>
</evidence>
<feature type="region of interest" description="Disordered" evidence="1">
    <location>
        <begin position="339"/>
        <end position="409"/>
    </location>
</feature>
<feature type="compositionally biased region" description="Polar residues" evidence="1">
    <location>
        <begin position="389"/>
        <end position="399"/>
    </location>
</feature>
<dbReference type="Proteomes" id="UP000799291">
    <property type="component" value="Unassembled WGS sequence"/>
</dbReference>
<sequence length="409" mass="44906">MSDYGDDYSDDGDGEEWFYVEEEYIRADDLAEHAVPSPPPTVYDEDLLEDWDRFDYFNDLEYASDGYDNASFEPNNGTGAAKIGHKRKRGATATRGRKKQRLTTRTMGHDDSSMLPNSPVVWRPQANRGLKPRVLAENAESYALLKDWREKLTDTPEWAQQSSHPASPEDTSAEGSKAQRALVSEPLSLTLGADPGEEEENTDIDPTALMAVLQDRLAAAGGPLAGMDPQQLLSFAMRMATDKDAGDDIAGELADEMLGQGDEDEDEEDEDAGEKLLSWVAQQRDATEHALPNGDFPAVRPKPKSPDASHGATRPPTPPSSEATRSVRVADEVMKDVEPNIENASTFTKNNTLEVEQVSRKRKATDTADAENSTVATKRRATRSYDAPTASSQAKTTAPRTMRSGRVKR</sequence>